<feature type="domain" description="Rv3660c-like CheY-like N-terminal" evidence="3">
    <location>
        <begin position="65"/>
        <end position="160"/>
    </location>
</feature>
<dbReference type="InterPro" id="IPR022521">
    <property type="entry name" value="Rv3660c"/>
</dbReference>
<sequence>MYMVILSAVAVSFLQFADSSGAVIHIPVVRPGRSPALGEASHMTQQTWSFDARRRPVVLAGGSQLVQDQVARACAAAGVTPVLVGGLADALPLDPTVLLVGADQALGGLPHHRDVIVVGTADDETRAWARAANLASSRVVILPQGGGWLAEHLGRRVNPAAAGSLVGFLGAVGGCGVSTFAFWCARSLARRGRTTLLVDGHATGGGLDLALGLEERPGVRWQDLGDIRGTLNSEQLASALPSDHNLSVLSHTSGVADIGPSDGLDTAGVVLDAARGAFDLTLVDCAVSSAAGAVLASMCDELVLLVPSRPRGVAAARGISRTHSSLPLTVVLRGPVFDGLDAWHVAELMEQPGPLPYLPSVRGVSSAEASGRMLDVRLPRKARKTVDSISRGLERFE</sequence>
<evidence type="ECO:0000313" key="5">
    <source>
        <dbReference type="Proteomes" id="UP000272560"/>
    </source>
</evidence>
<dbReference type="InterPro" id="IPR059050">
    <property type="entry name" value="Rv3660c_N"/>
</dbReference>
<dbReference type="PANTHER" id="PTHR43384:SF11">
    <property type="entry name" value="SEPTUM SITE DETERMINING PROTEIN"/>
    <property type="match status" value="1"/>
</dbReference>
<dbReference type="GO" id="GO:0051782">
    <property type="term" value="P:negative regulation of cell division"/>
    <property type="evidence" value="ECO:0007669"/>
    <property type="project" value="TreeGrafter"/>
</dbReference>
<dbReference type="EMBL" id="QZVT01000001">
    <property type="protein sequence ID" value="RJT83212.1"/>
    <property type="molecule type" value="Genomic_DNA"/>
</dbReference>
<comment type="caution">
    <text evidence="4">The sequence shown here is derived from an EMBL/GenBank/DDBJ whole genome shotgun (WGS) entry which is preliminary data.</text>
</comment>
<dbReference type="InterPro" id="IPR050625">
    <property type="entry name" value="ParA/MinD_ATPase"/>
</dbReference>
<keyword evidence="2" id="KW-0732">Signal</keyword>
<dbReference type="Pfam" id="PF26563">
    <property type="entry name" value="Rv3660c_N"/>
    <property type="match status" value="1"/>
</dbReference>
<protein>
    <recommendedName>
        <fullName evidence="3">Rv3660c-like CheY-like N-terminal domain-containing protein</fullName>
    </recommendedName>
</protein>
<name>A0A3A5M7U0_9MICC</name>
<dbReference type="PANTHER" id="PTHR43384">
    <property type="entry name" value="SEPTUM SITE-DETERMINING PROTEIN MIND HOMOLOG, CHLOROPLASTIC-RELATED"/>
    <property type="match status" value="1"/>
</dbReference>
<keyword evidence="1" id="KW-0812">Transmembrane</keyword>
<feature type="chain" id="PRO_5039707701" description="Rv3660c-like CheY-like N-terminal domain-containing protein" evidence="2">
    <location>
        <begin position="18"/>
        <end position="397"/>
    </location>
</feature>
<dbReference type="GO" id="GO:0005524">
    <property type="term" value="F:ATP binding"/>
    <property type="evidence" value="ECO:0007669"/>
    <property type="project" value="TreeGrafter"/>
</dbReference>
<feature type="transmembrane region" description="Helical" evidence="1">
    <location>
        <begin position="165"/>
        <end position="185"/>
    </location>
</feature>
<evidence type="ECO:0000256" key="1">
    <source>
        <dbReference type="SAM" id="Phobius"/>
    </source>
</evidence>
<dbReference type="OrthoDB" id="3252838at2"/>
<proteinExistence type="predicted"/>
<keyword evidence="1" id="KW-0472">Membrane</keyword>
<feature type="signal peptide" evidence="2">
    <location>
        <begin position="1"/>
        <end position="17"/>
    </location>
</feature>
<accession>A0A3A5M7U0</accession>
<dbReference type="AlphaFoldDB" id="A0A3A5M7U0"/>
<dbReference type="GO" id="GO:0009898">
    <property type="term" value="C:cytoplasmic side of plasma membrane"/>
    <property type="evidence" value="ECO:0007669"/>
    <property type="project" value="TreeGrafter"/>
</dbReference>
<keyword evidence="5" id="KW-1185">Reference proteome</keyword>
<reference evidence="4 5" key="1">
    <citation type="submission" date="2018-09" db="EMBL/GenBank/DDBJ databases">
        <title>Novel species of Arthrobacter.</title>
        <authorList>
            <person name="Liu Q."/>
            <person name="Xin Y.-H."/>
        </authorList>
    </citation>
    <scope>NUCLEOTIDE SEQUENCE [LARGE SCALE GENOMIC DNA]</scope>
    <source>
        <strain evidence="4 5">Hz2</strain>
    </source>
</reference>
<dbReference type="GO" id="GO:0005829">
    <property type="term" value="C:cytosol"/>
    <property type="evidence" value="ECO:0007669"/>
    <property type="project" value="TreeGrafter"/>
</dbReference>
<gene>
    <name evidence="4" type="ORF">D6T63_01820</name>
</gene>
<dbReference type="GO" id="GO:0016887">
    <property type="term" value="F:ATP hydrolysis activity"/>
    <property type="evidence" value="ECO:0007669"/>
    <property type="project" value="TreeGrafter"/>
</dbReference>
<evidence type="ECO:0000256" key="2">
    <source>
        <dbReference type="SAM" id="SignalP"/>
    </source>
</evidence>
<dbReference type="InterPro" id="IPR027417">
    <property type="entry name" value="P-loop_NTPase"/>
</dbReference>
<dbReference type="SUPFAM" id="SSF52540">
    <property type="entry name" value="P-loop containing nucleoside triphosphate hydrolases"/>
    <property type="match status" value="1"/>
</dbReference>
<evidence type="ECO:0000313" key="4">
    <source>
        <dbReference type="EMBL" id="RJT83212.1"/>
    </source>
</evidence>
<evidence type="ECO:0000259" key="3">
    <source>
        <dbReference type="Pfam" id="PF26563"/>
    </source>
</evidence>
<keyword evidence="1" id="KW-1133">Transmembrane helix</keyword>
<organism evidence="4 5">
    <name type="scientific">Arthrobacter cheniae</name>
    <dbReference type="NCBI Taxonomy" id="1258888"/>
    <lineage>
        <taxon>Bacteria</taxon>
        <taxon>Bacillati</taxon>
        <taxon>Actinomycetota</taxon>
        <taxon>Actinomycetes</taxon>
        <taxon>Micrococcales</taxon>
        <taxon>Micrococcaceae</taxon>
        <taxon>Arthrobacter</taxon>
    </lineage>
</organism>
<dbReference type="Gene3D" id="3.40.50.300">
    <property type="entry name" value="P-loop containing nucleotide triphosphate hydrolases"/>
    <property type="match status" value="1"/>
</dbReference>
<dbReference type="NCBIfam" id="TIGR03815">
    <property type="entry name" value="CpaE_hom_Actino"/>
    <property type="match status" value="1"/>
</dbReference>
<dbReference type="Proteomes" id="UP000272560">
    <property type="component" value="Unassembled WGS sequence"/>
</dbReference>